<gene>
    <name evidence="1" type="ORF">E1295_31440</name>
</gene>
<evidence type="ECO:0000313" key="1">
    <source>
        <dbReference type="EMBL" id="TDE40563.1"/>
    </source>
</evidence>
<proteinExistence type="predicted"/>
<sequence length="236" mass="23795">MLDGVLTAVLDLVLPGACAGCGAKGARLCAGCVAGLTASPARRRPDPAPPGLPDCWSAAPYTGAVRRAVVAYKERGAVALAGVLAQAVAFTAVTAIGRTPAAWARGPVAVVAVPSARRSVRGRGHDPVGRLAVLVARDLRAYGVPARVWAGLVQARGVADQAGLSSAERAVNLRGSLQVASPACGPPAPVALLVDDIVTTGATLAEAARALRAAGVRSPLAVTVAATRRRSWKSLR</sequence>
<protein>
    <submittedName>
        <fullName evidence="1">ComF family protein</fullName>
    </submittedName>
</protein>
<keyword evidence="2" id="KW-1185">Reference proteome</keyword>
<reference evidence="1 2" key="1">
    <citation type="submission" date="2019-03" db="EMBL/GenBank/DDBJ databases">
        <title>Draft genome sequences of novel Actinobacteria.</title>
        <authorList>
            <person name="Sahin N."/>
            <person name="Ay H."/>
            <person name="Saygin H."/>
        </authorList>
    </citation>
    <scope>NUCLEOTIDE SEQUENCE [LARGE SCALE GENOMIC DNA]</scope>
    <source>
        <strain evidence="1 2">6K102</strain>
    </source>
</reference>
<name>A0A4R5EZR6_9ACTN</name>
<accession>A0A4R5EZR6</accession>
<dbReference type="EMBL" id="SMLD01000106">
    <property type="protein sequence ID" value="TDE40563.1"/>
    <property type="molecule type" value="Genomic_DNA"/>
</dbReference>
<dbReference type="SUPFAM" id="SSF53271">
    <property type="entry name" value="PRTase-like"/>
    <property type="match status" value="1"/>
</dbReference>
<dbReference type="Gene3D" id="3.40.50.2020">
    <property type="match status" value="1"/>
</dbReference>
<dbReference type="InterPro" id="IPR029057">
    <property type="entry name" value="PRTase-like"/>
</dbReference>
<dbReference type="PANTHER" id="PTHR47505">
    <property type="entry name" value="DNA UTILIZATION PROTEIN YHGH"/>
    <property type="match status" value="1"/>
</dbReference>
<comment type="caution">
    <text evidence="1">The sequence shown here is derived from an EMBL/GenBank/DDBJ whole genome shotgun (WGS) entry which is preliminary data.</text>
</comment>
<evidence type="ECO:0000313" key="2">
    <source>
        <dbReference type="Proteomes" id="UP000295136"/>
    </source>
</evidence>
<dbReference type="AlphaFoldDB" id="A0A4R5EZR6"/>
<dbReference type="InterPro" id="IPR051910">
    <property type="entry name" value="ComF/GntX_DNA_util-trans"/>
</dbReference>
<dbReference type="PANTHER" id="PTHR47505:SF1">
    <property type="entry name" value="DNA UTILIZATION PROTEIN YHGH"/>
    <property type="match status" value="1"/>
</dbReference>
<dbReference type="Proteomes" id="UP000295136">
    <property type="component" value="Unassembled WGS sequence"/>
</dbReference>
<organism evidence="1 2">
    <name type="scientific">Nonomuraea mesophila</name>
    <dbReference type="NCBI Taxonomy" id="2530382"/>
    <lineage>
        <taxon>Bacteria</taxon>
        <taxon>Bacillati</taxon>
        <taxon>Actinomycetota</taxon>
        <taxon>Actinomycetes</taxon>
        <taxon>Streptosporangiales</taxon>
        <taxon>Streptosporangiaceae</taxon>
        <taxon>Nonomuraea</taxon>
    </lineage>
</organism>